<dbReference type="EMBL" id="BGPR01068001">
    <property type="protein sequence ID" value="GBO42049.1"/>
    <property type="molecule type" value="Genomic_DNA"/>
</dbReference>
<reference evidence="1 2" key="1">
    <citation type="journal article" date="2019" name="Sci. Rep.">
        <title>Orb-weaving spider Araneus ventricosus genome elucidates the spidroin gene catalogue.</title>
        <authorList>
            <person name="Kono N."/>
            <person name="Nakamura H."/>
            <person name="Ohtoshi R."/>
            <person name="Moran D.A.P."/>
            <person name="Shinohara A."/>
            <person name="Yoshida Y."/>
            <person name="Fujiwara M."/>
            <person name="Mori M."/>
            <person name="Tomita M."/>
            <person name="Arakawa K."/>
        </authorList>
    </citation>
    <scope>NUCLEOTIDE SEQUENCE [LARGE SCALE GENOMIC DNA]</scope>
</reference>
<dbReference type="Proteomes" id="UP000499080">
    <property type="component" value="Unassembled WGS sequence"/>
</dbReference>
<gene>
    <name evidence="1" type="ORF">AVEN_17267_1</name>
</gene>
<organism evidence="1 2">
    <name type="scientific">Araneus ventricosus</name>
    <name type="common">Orbweaver spider</name>
    <name type="synonym">Epeira ventricosa</name>
    <dbReference type="NCBI Taxonomy" id="182803"/>
    <lineage>
        <taxon>Eukaryota</taxon>
        <taxon>Metazoa</taxon>
        <taxon>Ecdysozoa</taxon>
        <taxon>Arthropoda</taxon>
        <taxon>Chelicerata</taxon>
        <taxon>Arachnida</taxon>
        <taxon>Araneae</taxon>
        <taxon>Araneomorphae</taxon>
        <taxon>Entelegynae</taxon>
        <taxon>Araneoidea</taxon>
        <taxon>Araneidae</taxon>
        <taxon>Araneus</taxon>
    </lineage>
</organism>
<evidence type="ECO:0000313" key="2">
    <source>
        <dbReference type="Proteomes" id="UP000499080"/>
    </source>
</evidence>
<proteinExistence type="predicted"/>
<protein>
    <submittedName>
        <fullName evidence="1">Uncharacterized protein</fullName>
    </submittedName>
</protein>
<accession>A0A4Y2WXR6</accession>
<name>A0A4Y2WXR6_ARAVE</name>
<sequence length="178" mass="20051">MNADRQTDGLLLDGFCPKFDRHLQIIWKEYIPNFISVSRILFELSCSQTDTQTDIIPKLCLSDSGRSKTWRFVKISSSNFLTITILSLCVLRIRESKKNTHMVDPGVSGEYSTSLTFIIGVHEAEFEQLHLFHLFRGGLRDVAEGKEGLPLEVVLRHHVVVHDAETQPSSLAVQQVGG</sequence>
<comment type="caution">
    <text evidence="1">The sequence shown here is derived from an EMBL/GenBank/DDBJ whole genome shotgun (WGS) entry which is preliminary data.</text>
</comment>
<keyword evidence="2" id="KW-1185">Reference proteome</keyword>
<evidence type="ECO:0000313" key="1">
    <source>
        <dbReference type="EMBL" id="GBO42049.1"/>
    </source>
</evidence>
<dbReference type="AlphaFoldDB" id="A0A4Y2WXR6"/>